<gene>
    <name evidence="5" type="ORF">ENN26_07645</name>
</gene>
<dbReference type="SUPFAM" id="SSF52540">
    <property type="entry name" value="P-loop containing nucleoside triphosphate hydrolases"/>
    <property type="match status" value="1"/>
</dbReference>
<dbReference type="PANTHER" id="PTHR42939:SF1">
    <property type="entry name" value="ABC TRANSPORTER ATP-BINDING PROTEIN ALBC-RELATED"/>
    <property type="match status" value="1"/>
</dbReference>
<dbReference type="CDD" id="cd03230">
    <property type="entry name" value="ABC_DR_subfamily_A"/>
    <property type="match status" value="1"/>
</dbReference>
<dbReference type="Pfam" id="PF00005">
    <property type="entry name" value="ABC_tran"/>
    <property type="match status" value="1"/>
</dbReference>
<dbReference type="Gene3D" id="3.40.50.300">
    <property type="entry name" value="P-loop containing nucleotide triphosphate hydrolases"/>
    <property type="match status" value="1"/>
</dbReference>
<dbReference type="PROSITE" id="PS50893">
    <property type="entry name" value="ABC_TRANSPORTER_2"/>
    <property type="match status" value="1"/>
</dbReference>
<dbReference type="GO" id="GO:0005524">
    <property type="term" value="F:ATP binding"/>
    <property type="evidence" value="ECO:0007669"/>
    <property type="project" value="UniProtKB-KW"/>
</dbReference>
<dbReference type="AlphaFoldDB" id="A0A7C1GB21"/>
<dbReference type="SMART" id="SM00382">
    <property type="entry name" value="AAA"/>
    <property type="match status" value="1"/>
</dbReference>
<evidence type="ECO:0000313" key="5">
    <source>
        <dbReference type="EMBL" id="HDP15627.1"/>
    </source>
</evidence>
<comment type="caution">
    <text evidence="5">The sequence shown here is derived from an EMBL/GenBank/DDBJ whole genome shotgun (WGS) entry which is preliminary data.</text>
</comment>
<dbReference type="GO" id="GO:0016887">
    <property type="term" value="F:ATP hydrolysis activity"/>
    <property type="evidence" value="ECO:0007669"/>
    <property type="project" value="InterPro"/>
</dbReference>
<protein>
    <submittedName>
        <fullName evidence="5">ABC transporter ATP-binding protein</fullName>
    </submittedName>
</protein>
<dbReference type="InterPro" id="IPR003593">
    <property type="entry name" value="AAA+_ATPase"/>
</dbReference>
<proteinExistence type="predicted"/>
<dbReference type="PANTHER" id="PTHR42939">
    <property type="entry name" value="ABC TRANSPORTER ATP-BINDING PROTEIN ALBC-RELATED"/>
    <property type="match status" value="1"/>
</dbReference>
<keyword evidence="1" id="KW-0813">Transport</keyword>
<dbReference type="InterPro" id="IPR003439">
    <property type="entry name" value="ABC_transporter-like_ATP-bd"/>
</dbReference>
<sequence>MECRVELSGVSKSYGRIRAVNNLSLAVRAGEIFGLLGPNGVGKTTTLKMVVGLLRPDSGTVTVCGKNVVTERERALMHVGYMPENPIVFDNLKVVEFFRFVASLRSIPRDLFQERLDRYVSLFNLGDELSKKMGKLSRGNVQKVLAVAAFLPEPDVLVLDEPMLGMDPEAQHVFKEEVKRLAGRGASVILSSHQLGIVERLCTRIGVMYAGKLLAEGTLDEVKNKADAGADATLEEVYLKLVSGRG</sequence>
<name>A0A7C1GB21_9CREN</name>
<keyword evidence="3 5" id="KW-0067">ATP-binding</keyword>
<dbReference type="EMBL" id="DSAY01000136">
    <property type="protein sequence ID" value="HDP15627.1"/>
    <property type="molecule type" value="Genomic_DNA"/>
</dbReference>
<feature type="domain" description="ABC transporter" evidence="4">
    <location>
        <begin position="5"/>
        <end position="235"/>
    </location>
</feature>
<evidence type="ECO:0000256" key="2">
    <source>
        <dbReference type="ARBA" id="ARBA00022741"/>
    </source>
</evidence>
<organism evidence="5">
    <name type="scientific">Thermofilum adornatum</name>
    <dbReference type="NCBI Taxonomy" id="1365176"/>
    <lineage>
        <taxon>Archaea</taxon>
        <taxon>Thermoproteota</taxon>
        <taxon>Thermoprotei</taxon>
        <taxon>Thermofilales</taxon>
        <taxon>Thermofilaceae</taxon>
        <taxon>Thermofilum</taxon>
    </lineage>
</organism>
<evidence type="ECO:0000259" key="4">
    <source>
        <dbReference type="PROSITE" id="PS50893"/>
    </source>
</evidence>
<evidence type="ECO:0000256" key="3">
    <source>
        <dbReference type="ARBA" id="ARBA00022840"/>
    </source>
</evidence>
<accession>A0A7C1GB21</accession>
<keyword evidence="2" id="KW-0547">Nucleotide-binding</keyword>
<dbReference type="InterPro" id="IPR051782">
    <property type="entry name" value="ABC_Transporter_VariousFunc"/>
</dbReference>
<reference evidence="5" key="1">
    <citation type="journal article" date="2020" name="mSystems">
        <title>Genome- and Community-Level Interaction Insights into Carbon Utilization and Element Cycling Functions of Hydrothermarchaeota in Hydrothermal Sediment.</title>
        <authorList>
            <person name="Zhou Z."/>
            <person name="Liu Y."/>
            <person name="Xu W."/>
            <person name="Pan J."/>
            <person name="Luo Z.H."/>
            <person name="Li M."/>
        </authorList>
    </citation>
    <scope>NUCLEOTIDE SEQUENCE [LARGE SCALE GENOMIC DNA]</scope>
    <source>
        <strain evidence="5">SpSt-116</strain>
    </source>
</reference>
<dbReference type="InterPro" id="IPR027417">
    <property type="entry name" value="P-loop_NTPase"/>
</dbReference>
<evidence type="ECO:0000256" key="1">
    <source>
        <dbReference type="ARBA" id="ARBA00022448"/>
    </source>
</evidence>